<dbReference type="GO" id="GO:0016811">
    <property type="term" value="F:hydrolase activity, acting on carbon-nitrogen (but not peptide) bonds, in linear amides"/>
    <property type="evidence" value="ECO:0007669"/>
    <property type="project" value="InterPro"/>
</dbReference>
<dbReference type="Proteomes" id="UP000230731">
    <property type="component" value="Unassembled WGS sequence"/>
</dbReference>
<dbReference type="AlphaFoldDB" id="A0A2M6WY74"/>
<evidence type="ECO:0000256" key="4">
    <source>
        <dbReference type="ARBA" id="ARBA00022833"/>
    </source>
</evidence>
<evidence type="ECO:0000313" key="8">
    <source>
        <dbReference type="Proteomes" id="UP000230731"/>
    </source>
</evidence>
<feature type="active site" description="Proton donor/acceptor" evidence="5">
    <location>
        <position position="194"/>
    </location>
</feature>
<dbReference type="CDD" id="cd06251">
    <property type="entry name" value="M14_ASTE_ASPA-like"/>
    <property type="match status" value="1"/>
</dbReference>
<dbReference type="PANTHER" id="PTHR37326">
    <property type="entry name" value="BLL3975 PROTEIN"/>
    <property type="match status" value="1"/>
</dbReference>
<dbReference type="GO" id="GO:0008270">
    <property type="term" value="F:zinc ion binding"/>
    <property type="evidence" value="ECO:0007669"/>
    <property type="project" value="InterPro"/>
</dbReference>
<protein>
    <recommendedName>
        <fullName evidence="6">Peptidase M14 domain-containing protein</fullName>
    </recommendedName>
</protein>
<dbReference type="GO" id="GO:0004181">
    <property type="term" value="F:metallocarboxypeptidase activity"/>
    <property type="evidence" value="ECO:0007669"/>
    <property type="project" value="InterPro"/>
</dbReference>
<dbReference type="SUPFAM" id="SSF53187">
    <property type="entry name" value="Zn-dependent exopeptidases"/>
    <property type="match status" value="1"/>
</dbReference>
<name>A0A2M6WY74_9BACT</name>
<organism evidence="7 8">
    <name type="scientific">Candidatus Andersenbacteria bacterium CG10_big_fil_rev_8_21_14_0_10_54_11</name>
    <dbReference type="NCBI Taxonomy" id="1974485"/>
    <lineage>
        <taxon>Bacteria</taxon>
        <taxon>Candidatus Anderseniibacteriota</taxon>
    </lineage>
</organism>
<evidence type="ECO:0000256" key="3">
    <source>
        <dbReference type="ARBA" id="ARBA00022801"/>
    </source>
</evidence>
<keyword evidence="3" id="KW-0378">Hydrolase</keyword>
<feature type="domain" description="Peptidase M14" evidence="6">
    <location>
        <begin position="1"/>
        <end position="224"/>
    </location>
</feature>
<evidence type="ECO:0000256" key="5">
    <source>
        <dbReference type="PROSITE-ProRule" id="PRU01379"/>
    </source>
</evidence>
<evidence type="ECO:0000259" key="6">
    <source>
        <dbReference type="PROSITE" id="PS52035"/>
    </source>
</evidence>
<evidence type="ECO:0000256" key="1">
    <source>
        <dbReference type="ARBA" id="ARBA00001947"/>
    </source>
</evidence>
<dbReference type="InterPro" id="IPR055438">
    <property type="entry name" value="AstE_AspA_cat"/>
</dbReference>
<accession>A0A2M6WY74</accession>
<dbReference type="InterPro" id="IPR000834">
    <property type="entry name" value="Peptidase_M14"/>
</dbReference>
<dbReference type="PANTHER" id="PTHR37326:SF1">
    <property type="entry name" value="BLL3975 PROTEIN"/>
    <property type="match status" value="1"/>
</dbReference>
<dbReference type="InterPro" id="IPR043795">
    <property type="entry name" value="N-alpha-Ac-DABA-like"/>
</dbReference>
<dbReference type="GO" id="GO:0016788">
    <property type="term" value="F:hydrolase activity, acting on ester bonds"/>
    <property type="evidence" value="ECO:0007669"/>
    <property type="project" value="InterPro"/>
</dbReference>
<gene>
    <name evidence="7" type="ORF">COT71_04435</name>
</gene>
<dbReference type="PIRSF" id="PIRSF039012">
    <property type="entry name" value="ASP"/>
    <property type="match status" value="1"/>
</dbReference>
<comment type="similarity">
    <text evidence="5">Belongs to the peptidase M14 family.</text>
</comment>
<comment type="cofactor">
    <cofactor evidence="1">
        <name>Zn(2+)</name>
        <dbReference type="ChEBI" id="CHEBI:29105"/>
    </cofactor>
</comment>
<dbReference type="EMBL" id="PEZP01000048">
    <property type="protein sequence ID" value="PIT97748.1"/>
    <property type="molecule type" value="Genomic_DNA"/>
</dbReference>
<evidence type="ECO:0000256" key="2">
    <source>
        <dbReference type="ARBA" id="ARBA00022723"/>
    </source>
</evidence>
<sequence length="316" mass="34324">MKIQSAALEGVIGSDYDRRRLALLSAHSKKPGPVVWLTAGAHGDEVGGIVVVQEIIKRLKRSPLIAGSLYAFPVMNPIGFETASRLVTVTEEDLNRSFPGSERGSLGERMARQIFQTITDSKPDLVLDLHNDWRQSVPYTLIDPAPESAPSDAYLRAQQLAQQAGFVVVLDHTANTGTLSFSLLSAGIPAISMELGESYIVNERNIEVGTEAVWSVLAGMGMCQAKQPFRFQYAQEVAGRLLTYNDAPLAGTSGIIRFLVEPGETVRKKQVIARIYSPIGRLRETLQAQSDALLLGHTDYAVVFPGMAVMSFGVLP</sequence>
<dbReference type="PROSITE" id="PS52035">
    <property type="entry name" value="PEPTIDASE_M14"/>
    <property type="match status" value="1"/>
</dbReference>
<keyword evidence="4" id="KW-0862">Zinc</keyword>
<comment type="caution">
    <text evidence="7">The sequence shown here is derived from an EMBL/GenBank/DDBJ whole genome shotgun (WGS) entry which is preliminary data.</text>
</comment>
<reference evidence="8" key="1">
    <citation type="submission" date="2017-09" db="EMBL/GenBank/DDBJ databases">
        <title>Depth-based differentiation of microbial function through sediment-hosted aquifers and enrichment of novel symbionts in the deep terrestrial subsurface.</title>
        <authorList>
            <person name="Probst A.J."/>
            <person name="Ladd B."/>
            <person name="Jarett J.K."/>
            <person name="Geller-Mcgrath D.E."/>
            <person name="Sieber C.M.K."/>
            <person name="Emerson J.B."/>
            <person name="Anantharaman K."/>
            <person name="Thomas B.C."/>
            <person name="Malmstrom R."/>
            <person name="Stieglmeier M."/>
            <person name="Klingl A."/>
            <person name="Woyke T."/>
            <person name="Ryan C.M."/>
            <person name="Banfield J.F."/>
        </authorList>
    </citation>
    <scope>NUCLEOTIDE SEQUENCE [LARGE SCALE GENOMIC DNA]</scope>
</reference>
<keyword evidence="2" id="KW-0479">Metal-binding</keyword>
<dbReference type="InterPro" id="IPR053138">
    <property type="entry name" value="N-alpha-Ac-DABA_deacetylase"/>
</dbReference>
<evidence type="ECO:0000313" key="7">
    <source>
        <dbReference type="EMBL" id="PIT97748.1"/>
    </source>
</evidence>
<dbReference type="Gene3D" id="3.40.630.10">
    <property type="entry name" value="Zn peptidases"/>
    <property type="match status" value="1"/>
</dbReference>
<proteinExistence type="inferred from homology"/>
<dbReference type="Pfam" id="PF24827">
    <property type="entry name" value="AstE_AspA_cat"/>
    <property type="match status" value="1"/>
</dbReference>
<dbReference type="GO" id="GO:0006508">
    <property type="term" value="P:proteolysis"/>
    <property type="evidence" value="ECO:0007669"/>
    <property type="project" value="InterPro"/>
</dbReference>